<dbReference type="OrthoDB" id="185373at2759"/>
<dbReference type="EMBL" id="AMYD01000590">
    <property type="protein sequence ID" value="EQB57045.1"/>
    <property type="molecule type" value="Genomic_DNA"/>
</dbReference>
<accession>T0M7W6</accession>
<dbReference type="STRING" id="1237896.T0M7W6"/>
<dbReference type="Proteomes" id="UP000015530">
    <property type="component" value="Unassembled WGS sequence"/>
</dbReference>
<dbReference type="AlphaFoldDB" id="T0M7W6"/>
<protein>
    <submittedName>
        <fullName evidence="1">Pentatricopeptide repeat domain-containing protein</fullName>
    </submittedName>
</protein>
<sequence>MSLDGSSYRGVASLPARFYRAQRVAMPSYRTFFGILQKPPRQIKKPEYEPGWTTVLTWRNRLLESVRPPTRAELVEAFRELFVYKLRFNVVVNSTQALHCRNLLQYLLENKDDEPGAGLTLAELVSAREALLKQPKEDTKEHLEFSRQLYEAIKAERAQDPMDPGAAEDFESFLVALTLFGASKDGLVVLQEYWDQLPVAERPAAQNLWVNVFQGLAEEGRESELVDAVANLLCEEEQCVGNEEMVFAANTQRRASDRQDLQGTATIFS</sequence>
<dbReference type="HOGENOM" id="CLU_1034426_0_0_1"/>
<gene>
    <name evidence="1" type="ORF">CGLO_02877</name>
</gene>
<name>T0M7W6_COLGC</name>
<organism evidence="1 2">
    <name type="scientific">Colletotrichum gloeosporioides (strain Cg-14)</name>
    <name type="common">Anthracnose fungus</name>
    <name type="synonym">Glomerella cingulata</name>
    <dbReference type="NCBI Taxonomy" id="1237896"/>
    <lineage>
        <taxon>Eukaryota</taxon>
        <taxon>Fungi</taxon>
        <taxon>Dikarya</taxon>
        <taxon>Ascomycota</taxon>
        <taxon>Pezizomycotina</taxon>
        <taxon>Sordariomycetes</taxon>
        <taxon>Hypocreomycetidae</taxon>
        <taxon>Glomerellales</taxon>
        <taxon>Glomerellaceae</taxon>
        <taxon>Colletotrichum</taxon>
        <taxon>Colletotrichum gloeosporioides species complex</taxon>
    </lineage>
</organism>
<evidence type="ECO:0000313" key="2">
    <source>
        <dbReference type="Proteomes" id="UP000015530"/>
    </source>
</evidence>
<evidence type="ECO:0000313" key="1">
    <source>
        <dbReference type="EMBL" id="EQB57045.1"/>
    </source>
</evidence>
<reference evidence="2" key="1">
    <citation type="journal article" date="2013" name="Mol. Plant Microbe Interact.">
        <title>Global aspects of pacC regulation of pathogenicity genes in Colletotrichum gloeosporioides as revealed by transcriptome analysis.</title>
        <authorList>
            <person name="Alkan N."/>
            <person name="Meng X."/>
            <person name="Friedlander G."/>
            <person name="Reuveni E."/>
            <person name="Sukno S."/>
            <person name="Sherman A."/>
            <person name="Thon M."/>
            <person name="Fluhr R."/>
            <person name="Prusky D."/>
        </authorList>
    </citation>
    <scope>NUCLEOTIDE SEQUENCE [LARGE SCALE GENOMIC DNA]</scope>
    <source>
        <strain evidence="2">Cg-14</strain>
    </source>
</reference>
<proteinExistence type="predicted"/>
<comment type="caution">
    <text evidence="1">The sequence shown here is derived from an EMBL/GenBank/DDBJ whole genome shotgun (WGS) entry which is preliminary data.</text>
</comment>